<keyword evidence="3" id="KW-0540">Nuclease</keyword>
<feature type="compositionally biased region" description="Low complexity" evidence="13">
    <location>
        <begin position="870"/>
        <end position="885"/>
    </location>
</feature>
<evidence type="ECO:0000256" key="13">
    <source>
        <dbReference type="SAM" id="MobiDB-lite"/>
    </source>
</evidence>
<comment type="subcellular location">
    <subcellularLocation>
        <location evidence="1">Nucleus</location>
    </subcellularLocation>
</comment>
<dbReference type="Pfam" id="PF07522">
    <property type="entry name" value="DRMBL"/>
    <property type="match status" value="1"/>
</dbReference>
<feature type="region of interest" description="Disordered" evidence="13">
    <location>
        <begin position="582"/>
        <end position="639"/>
    </location>
</feature>
<evidence type="ECO:0000256" key="4">
    <source>
        <dbReference type="ARBA" id="ARBA00022759"/>
    </source>
</evidence>
<evidence type="ECO:0000256" key="5">
    <source>
        <dbReference type="ARBA" id="ARBA00022763"/>
    </source>
</evidence>
<feature type="region of interest" description="Disordered" evidence="13">
    <location>
        <begin position="1007"/>
        <end position="1031"/>
    </location>
</feature>
<feature type="compositionally biased region" description="Basic and acidic residues" evidence="13">
    <location>
        <begin position="914"/>
        <end position="928"/>
    </location>
</feature>
<keyword evidence="8" id="KW-0233">DNA recombination</keyword>
<evidence type="ECO:0000256" key="7">
    <source>
        <dbReference type="ARBA" id="ARBA00022839"/>
    </source>
</evidence>
<evidence type="ECO:0000256" key="11">
    <source>
        <dbReference type="ARBA" id="ARBA00039759"/>
    </source>
</evidence>
<feature type="compositionally biased region" description="Basic residues" evidence="13">
    <location>
        <begin position="1017"/>
        <end position="1030"/>
    </location>
</feature>
<keyword evidence="5" id="KW-0227">DNA damage</keyword>
<evidence type="ECO:0000256" key="2">
    <source>
        <dbReference type="ARBA" id="ARBA00010304"/>
    </source>
</evidence>
<keyword evidence="6" id="KW-0378">Hydrolase</keyword>
<dbReference type="EMBL" id="JBANRG010000008">
    <property type="protein sequence ID" value="KAK7464452.1"/>
    <property type="molecule type" value="Genomic_DNA"/>
</dbReference>
<evidence type="ECO:0000256" key="1">
    <source>
        <dbReference type="ARBA" id="ARBA00004123"/>
    </source>
</evidence>
<evidence type="ECO:0000256" key="9">
    <source>
        <dbReference type="ARBA" id="ARBA00023204"/>
    </source>
</evidence>
<evidence type="ECO:0000256" key="12">
    <source>
        <dbReference type="ARBA" id="ARBA00042677"/>
    </source>
</evidence>
<feature type="region of interest" description="Disordered" evidence="13">
    <location>
        <begin position="442"/>
        <end position="475"/>
    </location>
</feature>
<organism evidence="15 16">
    <name type="scientific">Marasmiellus scandens</name>
    <dbReference type="NCBI Taxonomy" id="2682957"/>
    <lineage>
        <taxon>Eukaryota</taxon>
        <taxon>Fungi</taxon>
        <taxon>Dikarya</taxon>
        <taxon>Basidiomycota</taxon>
        <taxon>Agaricomycotina</taxon>
        <taxon>Agaricomycetes</taxon>
        <taxon>Agaricomycetidae</taxon>
        <taxon>Agaricales</taxon>
        <taxon>Marasmiineae</taxon>
        <taxon>Omphalotaceae</taxon>
        <taxon>Marasmiellus</taxon>
    </lineage>
</organism>
<keyword evidence="7" id="KW-0269">Exonuclease</keyword>
<feature type="region of interest" description="Disordered" evidence="13">
    <location>
        <begin position="651"/>
        <end position="994"/>
    </location>
</feature>
<feature type="compositionally biased region" description="Polar residues" evidence="13">
    <location>
        <begin position="812"/>
        <end position="826"/>
    </location>
</feature>
<evidence type="ECO:0000256" key="10">
    <source>
        <dbReference type="ARBA" id="ARBA00023242"/>
    </source>
</evidence>
<comment type="caution">
    <text evidence="15">The sequence shown here is derived from an EMBL/GenBank/DDBJ whole genome shotgun (WGS) entry which is preliminary data.</text>
</comment>
<feature type="compositionally biased region" description="Basic and acidic residues" evidence="13">
    <location>
        <begin position="967"/>
        <end position="978"/>
    </location>
</feature>
<dbReference type="InterPro" id="IPR011084">
    <property type="entry name" value="DRMBL"/>
</dbReference>
<feature type="compositionally biased region" description="Low complexity" evidence="13">
    <location>
        <begin position="677"/>
        <end position="695"/>
    </location>
</feature>
<evidence type="ECO:0000256" key="6">
    <source>
        <dbReference type="ARBA" id="ARBA00022801"/>
    </source>
</evidence>
<dbReference type="PANTHER" id="PTHR23240">
    <property type="entry name" value="DNA CROSS-LINK REPAIR PROTEIN PSO2/SNM1-RELATED"/>
    <property type="match status" value="1"/>
</dbReference>
<keyword evidence="16" id="KW-1185">Reference proteome</keyword>
<evidence type="ECO:0000256" key="3">
    <source>
        <dbReference type="ARBA" id="ARBA00022722"/>
    </source>
</evidence>
<feature type="region of interest" description="Disordered" evidence="13">
    <location>
        <begin position="493"/>
        <end position="550"/>
    </location>
</feature>
<reference evidence="15 16" key="1">
    <citation type="submission" date="2024-01" db="EMBL/GenBank/DDBJ databases">
        <title>A draft genome for the cacao thread blight pathogen Marasmiellus scandens.</title>
        <authorList>
            <person name="Baruah I.K."/>
            <person name="Leung J."/>
            <person name="Bukari Y."/>
            <person name="Amoako-Attah I."/>
            <person name="Meinhardt L.W."/>
            <person name="Bailey B.A."/>
            <person name="Cohen S.P."/>
        </authorList>
    </citation>
    <scope>NUCLEOTIDE SEQUENCE [LARGE SCALE GENOMIC DNA]</scope>
    <source>
        <strain evidence="15 16">GH-19</strain>
    </source>
</reference>
<evidence type="ECO:0000313" key="15">
    <source>
        <dbReference type="EMBL" id="KAK7464452.1"/>
    </source>
</evidence>
<protein>
    <recommendedName>
        <fullName evidence="11">Protein artemis</fullName>
    </recommendedName>
    <alternativeName>
        <fullName evidence="12">DNA cross-link repair 1C protein</fullName>
    </alternativeName>
</protein>
<dbReference type="Gene3D" id="3.60.15.10">
    <property type="entry name" value="Ribonuclease Z/Hydroxyacylglutathione hydrolase-like"/>
    <property type="match status" value="1"/>
</dbReference>
<dbReference type="Proteomes" id="UP001498398">
    <property type="component" value="Unassembled WGS sequence"/>
</dbReference>
<comment type="similarity">
    <text evidence="2">Belongs to the DNA repair metallo-beta-lactamase (DRMBL) family.</text>
</comment>
<gene>
    <name evidence="15" type="ORF">VKT23_006622</name>
</gene>
<keyword evidence="10" id="KW-0539">Nucleus</keyword>
<feature type="domain" description="DNA repair metallo-beta-lactamase" evidence="14">
    <location>
        <begin position="295"/>
        <end position="391"/>
    </location>
</feature>
<sequence length="1155" mass="129291">MPGLGTPFNSFILPYPIRVDAFTSIPDEPPTPHQPTQPKLHLLTHTHSDHITGLQAKSFAQTIYCSADAKSMLLRHQVGAERALTSAGMRAEQQRTYAHLKVDPFVGPNREVYYEGSRDLLRPLRANEPTEIELNANENGKLWITAFDANHCPGSLMYLVEGSEGAVLHTGDFRAEPWFLESLKRNPFLQPYLACDTRNDSNDGHERGVTKTLEAIYLDTACVLQTHQVPTKEHATTGLISLLSMFPSNTKFFLNTWTWGYEDILKAISRHFNCRVHLDSYKYDVFKRLKGDPLLSSLGTRDETESRFHSCERFERCSQVAFGDTEVVYVNPVSSMTPQGWESYLEVTKTRILENPRLVTCLLVPLSRHSPLPELQAFVSLFRPKRVIPNTLEPAMKNVDWAAIDRVFEPCLRSSGIKSKIPPTPQPKTELVQQVLKEEKMKRRLKEKERAQQRLTRNQPSSHDNSESEDDEEEEDVAIKNIVVASALATNESLDDADAQGSHRGVSASTSEDRAKAGKKLAKKWVVRTGESSHDGGKGKQKSTRKKGRMERRLGVLLEWLRIDEKELGSQHVRHTDDVKTTGVTVDMGPGLHTHHKDDATRSSRLPQNRNRERAELGSKNEERERAEMSSPKQRPAPTANYHAVGAASVPHLLDSPMRRSDPIYKRASGSKSFLRSSSPMPESQSSEMSLLSNESSDDEADERGRTAHYLFFNGEDHERGSQHPSSDSFNGDLVDAQAEGTTPRRGCMSSASASPKTPTARTRRGHHLDPQLTPNSSPVTKRRVSALNRPDPSLLHVQGRSFPVTPPPKQKSLSKSVPSARSPIQNLRKEPSIIDLTTLPSSPATPPISRHIKGRGTEISSINPHKRPATASGAGALVAASGQSTKRRRLENEFDPSGSKSSVKSLIGSNPNRDLESRENENHHEPEGTGASKGWRPAGTLTEVQNFIDQPKNQLDGQEVQSDPSLRGERGKERETEPGILQGRQLQQTPTQVFDKTTLETFDRYETTSVVSSSSARKRKRSPSSRLRSHSTQLAIMNQMAIARPVGQSPTFASAHAELEKKHAREVQKEIKMKEYQNGMLALKKKNIEKWGQVCDDLERKEAENDKDAKRLKRSERSLMLEEKVREDARQGRRVVLPQMRCTMTESQLLEDQS</sequence>
<proteinExistence type="inferred from homology"/>
<feature type="compositionally biased region" description="Polar residues" evidence="13">
    <location>
        <begin position="943"/>
        <end position="965"/>
    </location>
</feature>
<keyword evidence="9" id="KW-0234">DNA repair</keyword>
<name>A0ABR1JPN1_9AGAR</name>
<dbReference type="InterPro" id="IPR036866">
    <property type="entry name" value="RibonucZ/Hydroxyglut_hydro"/>
</dbReference>
<dbReference type="SUPFAM" id="SSF56281">
    <property type="entry name" value="Metallo-hydrolase/oxidoreductase"/>
    <property type="match status" value="1"/>
</dbReference>
<feature type="compositionally biased region" description="Polar residues" evidence="13">
    <location>
        <begin position="899"/>
        <end position="913"/>
    </location>
</feature>
<keyword evidence="4" id="KW-0255">Endonuclease</keyword>
<evidence type="ECO:0000259" key="14">
    <source>
        <dbReference type="Pfam" id="PF07522"/>
    </source>
</evidence>
<feature type="compositionally biased region" description="Basic residues" evidence="13">
    <location>
        <begin position="539"/>
        <end position="550"/>
    </location>
</feature>
<feature type="compositionally biased region" description="Polar residues" evidence="13">
    <location>
        <begin position="985"/>
        <end position="994"/>
    </location>
</feature>
<feature type="compositionally biased region" description="Basic and acidic residues" evidence="13">
    <location>
        <begin position="442"/>
        <end position="452"/>
    </location>
</feature>
<evidence type="ECO:0000256" key="8">
    <source>
        <dbReference type="ARBA" id="ARBA00023172"/>
    </source>
</evidence>
<feature type="compositionally biased region" description="Basic and acidic residues" evidence="13">
    <location>
        <begin position="610"/>
        <end position="628"/>
    </location>
</feature>
<accession>A0ABR1JPN1</accession>
<feature type="compositionally biased region" description="Basic residues" evidence="13">
    <location>
        <begin position="517"/>
        <end position="526"/>
    </location>
</feature>
<evidence type="ECO:0000313" key="16">
    <source>
        <dbReference type="Proteomes" id="UP001498398"/>
    </source>
</evidence>
<dbReference type="PANTHER" id="PTHR23240:SF8">
    <property type="entry name" value="PROTEIN ARTEMIS"/>
    <property type="match status" value="1"/>
</dbReference>